<comment type="caution">
    <text evidence="1">The sequence shown here is derived from an EMBL/GenBank/DDBJ whole genome shotgun (WGS) entry which is preliminary data.</text>
</comment>
<accession>A0ABW9KDW7</accession>
<sequence>MKVNVKNTKMVLKDMEEDFSCPIPFSKNDYIEFSKQYSGESFNDEEYQCKINSYIMESDICEKIIEHFYKNNLEYFTKYFPEFREHFCSKVFVDHVYDYAGNGVAMFSDYTNINSDICTLVEYAFFRECVLSLICRDNDEQVASDIIDENIDEIEMDSYDCFTIDDIYDVVEKYSNKNVICD</sequence>
<keyword evidence="2" id="KW-1185">Reference proteome</keyword>
<reference evidence="1 2" key="1">
    <citation type="journal article" date="2024" name="Anaerobe">
        <title>The identification of Finegoldia dalianensis sp. nov., isolated from the pus of a patient with skin abscess and genomic analysis of the strains belonging to Finegoldia genus.</title>
        <authorList>
            <person name="Li Y."/>
            <person name="Wang Y."/>
            <person name="Xiao D."/>
            <person name="Wang J."/>
            <person name="Jin D."/>
        </authorList>
    </citation>
    <scope>NUCLEOTIDE SEQUENCE [LARGE SCALE GENOMIC DNA]</scope>
    <source>
        <strain evidence="1 2">LY240594</strain>
    </source>
</reference>
<dbReference type="Proteomes" id="UP001634413">
    <property type="component" value="Unassembled WGS sequence"/>
</dbReference>
<proteinExistence type="predicted"/>
<evidence type="ECO:0000313" key="1">
    <source>
        <dbReference type="EMBL" id="MFN2102877.1"/>
    </source>
</evidence>
<protein>
    <submittedName>
        <fullName evidence="1">Uncharacterized protein</fullName>
    </submittedName>
</protein>
<dbReference type="EMBL" id="JBDLBQ010000007">
    <property type="protein sequence ID" value="MFN2102877.1"/>
    <property type="molecule type" value="Genomic_DNA"/>
</dbReference>
<dbReference type="RefSeq" id="WP_412702019.1">
    <property type="nucleotide sequence ID" value="NZ_JBDLBQ010000007.1"/>
</dbReference>
<organism evidence="1 2">
    <name type="scientific">Finegoldia dalianensis</name>
    <dbReference type="NCBI Taxonomy" id="3145239"/>
    <lineage>
        <taxon>Bacteria</taxon>
        <taxon>Bacillati</taxon>
        <taxon>Bacillota</taxon>
        <taxon>Tissierellia</taxon>
        <taxon>Tissierellales</taxon>
        <taxon>Peptoniphilaceae</taxon>
        <taxon>Finegoldia</taxon>
    </lineage>
</organism>
<gene>
    <name evidence="1" type="ORF">ABDJ34_08180</name>
</gene>
<evidence type="ECO:0000313" key="2">
    <source>
        <dbReference type="Proteomes" id="UP001634413"/>
    </source>
</evidence>
<name>A0ABW9KDW7_9FIRM</name>